<dbReference type="NCBIfam" id="TIGR01352">
    <property type="entry name" value="tonB_Cterm"/>
    <property type="match status" value="1"/>
</dbReference>
<evidence type="ECO:0000256" key="3">
    <source>
        <dbReference type="ARBA" id="ARBA00022448"/>
    </source>
</evidence>
<evidence type="ECO:0000256" key="1">
    <source>
        <dbReference type="ARBA" id="ARBA00004383"/>
    </source>
</evidence>
<dbReference type="InterPro" id="IPR008969">
    <property type="entry name" value="CarboxyPept-like_regulatory"/>
</dbReference>
<dbReference type="Pfam" id="PF05569">
    <property type="entry name" value="Peptidase_M56"/>
    <property type="match status" value="1"/>
</dbReference>
<dbReference type="Pfam" id="PF13715">
    <property type="entry name" value="CarbopepD_reg_2"/>
    <property type="match status" value="1"/>
</dbReference>
<comment type="similarity">
    <text evidence="2">Belongs to the TonB family.</text>
</comment>
<name>A0A937FZE5_9BACT</name>
<dbReference type="PROSITE" id="PS52015">
    <property type="entry name" value="TONB_CTD"/>
    <property type="match status" value="1"/>
</dbReference>
<dbReference type="GO" id="GO:0015031">
    <property type="term" value="P:protein transport"/>
    <property type="evidence" value="ECO:0007669"/>
    <property type="project" value="UniProtKB-KW"/>
</dbReference>
<organism evidence="12 13">
    <name type="scientific">Fulvivirga marina</name>
    <dbReference type="NCBI Taxonomy" id="2494733"/>
    <lineage>
        <taxon>Bacteria</taxon>
        <taxon>Pseudomonadati</taxon>
        <taxon>Bacteroidota</taxon>
        <taxon>Cytophagia</taxon>
        <taxon>Cytophagales</taxon>
        <taxon>Fulvivirgaceae</taxon>
        <taxon>Fulvivirga</taxon>
    </lineage>
</organism>
<dbReference type="InterPro" id="IPR037682">
    <property type="entry name" value="TonB_C"/>
</dbReference>
<keyword evidence="13" id="KW-1185">Reference proteome</keyword>
<keyword evidence="4" id="KW-1003">Cell membrane</keyword>
<dbReference type="AlphaFoldDB" id="A0A937FZE5"/>
<evidence type="ECO:0000256" key="7">
    <source>
        <dbReference type="ARBA" id="ARBA00022927"/>
    </source>
</evidence>
<evidence type="ECO:0000256" key="5">
    <source>
        <dbReference type="ARBA" id="ARBA00022519"/>
    </source>
</evidence>
<dbReference type="PRINTS" id="PR01374">
    <property type="entry name" value="TONBPROTEIN"/>
</dbReference>
<protein>
    <submittedName>
        <fullName evidence="12">TonB family protein</fullName>
    </submittedName>
</protein>
<dbReference type="PANTHER" id="PTHR33446">
    <property type="entry name" value="PROTEIN TONB-RELATED"/>
    <property type="match status" value="1"/>
</dbReference>
<keyword evidence="9 10" id="KW-0472">Membrane</keyword>
<comment type="caution">
    <text evidence="12">The sequence shown here is derived from an EMBL/GenBank/DDBJ whole genome shotgun (WGS) entry which is preliminary data.</text>
</comment>
<evidence type="ECO:0000313" key="12">
    <source>
        <dbReference type="EMBL" id="MBL6448989.1"/>
    </source>
</evidence>
<feature type="transmembrane region" description="Helical" evidence="10">
    <location>
        <begin position="278"/>
        <end position="296"/>
    </location>
</feature>
<keyword evidence="5" id="KW-0997">Cell inner membrane</keyword>
<keyword evidence="6 10" id="KW-0812">Transmembrane</keyword>
<dbReference type="GO" id="GO:0030288">
    <property type="term" value="C:outer membrane-bounded periplasmic space"/>
    <property type="evidence" value="ECO:0007669"/>
    <property type="project" value="InterPro"/>
</dbReference>
<feature type="transmembrane region" description="Helical" evidence="10">
    <location>
        <begin position="37"/>
        <end position="55"/>
    </location>
</feature>
<dbReference type="CDD" id="cd07341">
    <property type="entry name" value="M56_BlaR1_MecR1_like"/>
    <property type="match status" value="1"/>
</dbReference>
<feature type="domain" description="TonB C-terminal" evidence="11">
    <location>
        <begin position="399"/>
        <end position="495"/>
    </location>
</feature>
<evidence type="ECO:0000313" key="13">
    <source>
        <dbReference type="Proteomes" id="UP000614216"/>
    </source>
</evidence>
<keyword evidence="7" id="KW-0653">Protein transport</keyword>
<evidence type="ECO:0000256" key="9">
    <source>
        <dbReference type="ARBA" id="ARBA00023136"/>
    </source>
</evidence>
<accession>A0A937FZE5</accession>
<dbReference type="InterPro" id="IPR008756">
    <property type="entry name" value="Peptidase_M56"/>
</dbReference>
<dbReference type="Proteomes" id="UP000614216">
    <property type="component" value="Unassembled WGS sequence"/>
</dbReference>
<dbReference type="Gene3D" id="3.30.1150.10">
    <property type="match status" value="1"/>
</dbReference>
<dbReference type="PANTHER" id="PTHR33446:SF2">
    <property type="entry name" value="PROTEIN TONB"/>
    <property type="match status" value="1"/>
</dbReference>
<evidence type="ECO:0000256" key="6">
    <source>
        <dbReference type="ARBA" id="ARBA00022692"/>
    </source>
</evidence>
<dbReference type="InterPro" id="IPR006260">
    <property type="entry name" value="TonB/TolA_C"/>
</dbReference>
<dbReference type="Gene3D" id="2.60.40.1120">
    <property type="entry name" value="Carboxypeptidase-like, regulatory domain"/>
    <property type="match status" value="1"/>
</dbReference>
<proteinExistence type="inferred from homology"/>
<keyword evidence="8 10" id="KW-1133">Transmembrane helix</keyword>
<dbReference type="SUPFAM" id="SSF74653">
    <property type="entry name" value="TolA/TonB C-terminal domain"/>
    <property type="match status" value="1"/>
</dbReference>
<dbReference type="InterPro" id="IPR051045">
    <property type="entry name" value="TonB-dependent_transducer"/>
</dbReference>
<feature type="transmembrane region" description="Helical" evidence="10">
    <location>
        <begin position="6"/>
        <end position="25"/>
    </location>
</feature>
<sequence length="582" mass="66044">MNSYINYLLEANLCLLIFGLFYYLVLRNDTHFKFSRYYLLGSALLTLIIPLLHFSNPFTGTNTIPLVNDLQAITLPELLVNLNPNDEQLSHNSLSGIWSFPLLISLVYLGVIVVMLTLFLHQVYQIINFRRLKKDVIIRQTKHLIIPTDGQLPTFAFFNMIFFDNTAPLSELEKKKIMEHEAVHVSQRHTLDILVLELVKILFWINPVAWWMHRSLRDIHEYLADQSIIKNSDSESYSSLLAKMALRQMSISLGHHFNKSMTLKRIKMIKSPKTKFKNWKWVSMILIVGMVITVFSCNDVNEVMETATQKQIPAELEPELKRLQKQHPEAEFAYIETDAENKEKLEKLGKLDPKTIAYTKEWKDTGMIGIIVSKSGELMKSPNADGTYWVVEETAEPHGGFEAMYAKLAEALKYPEQARKLGIEGKVYVGFIVDTDGSLTEIEVVKGIGGGCDKAALDAMKTIEPFKPAKQRGKKVKQRLVLPISFKLGDDADFSKINKNEIKTIEDKFKVEIKREGLKVSGKVTKLDGHPMPGTNVLIKGTNSGTVCDLDGTFELTAFKETDELVVSYVGFETQTIALAKY</sequence>
<evidence type="ECO:0000256" key="2">
    <source>
        <dbReference type="ARBA" id="ARBA00006555"/>
    </source>
</evidence>
<dbReference type="Pfam" id="PF03544">
    <property type="entry name" value="TonB_C"/>
    <property type="match status" value="1"/>
</dbReference>
<evidence type="ECO:0000256" key="4">
    <source>
        <dbReference type="ARBA" id="ARBA00022475"/>
    </source>
</evidence>
<comment type="subcellular location">
    <subcellularLocation>
        <location evidence="1">Cell inner membrane</location>
        <topology evidence="1">Single-pass membrane protein</topology>
        <orientation evidence="1">Periplasmic side</orientation>
    </subcellularLocation>
</comment>
<dbReference type="GO" id="GO:0098797">
    <property type="term" value="C:plasma membrane protein complex"/>
    <property type="evidence" value="ECO:0007669"/>
    <property type="project" value="TreeGrafter"/>
</dbReference>
<dbReference type="SUPFAM" id="SSF49464">
    <property type="entry name" value="Carboxypeptidase regulatory domain-like"/>
    <property type="match status" value="1"/>
</dbReference>
<feature type="transmembrane region" description="Helical" evidence="10">
    <location>
        <begin position="97"/>
        <end position="124"/>
    </location>
</feature>
<dbReference type="EMBL" id="JAEUGD010000066">
    <property type="protein sequence ID" value="MBL6448989.1"/>
    <property type="molecule type" value="Genomic_DNA"/>
</dbReference>
<dbReference type="GO" id="GO:0055085">
    <property type="term" value="P:transmembrane transport"/>
    <property type="evidence" value="ECO:0007669"/>
    <property type="project" value="InterPro"/>
</dbReference>
<dbReference type="GO" id="GO:0031992">
    <property type="term" value="F:energy transducer activity"/>
    <property type="evidence" value="ECO:0007669"/>
    <property type="project" value="InterPro"/>
</dbReference>
<dbReference type="InterPro" id="IPR003538">
    <property type="entry name" value="TonB"/>
</dbReference>
<evidence type="ECO:0000259" key="11">
    <source>
        <dbReference type="PROSITE" id="PS52015"/>
    </source>
</evidence>
<evidence type="ECO:0000256" key="8">
    <source>
        <dbReference type="ARBA" id="ARBA00022989"/>
    </source>
</evidence>
<keyword evidence="3" id="KW-0813">Transport</keyword>
<evidence type="ECO:0000256" key="10">
    <source>
        <dbReference type="SAM" id="Phobius"/>
    </source>
</evidence>
<dbReference type="RefSeq" id="WP_202858525.1">
    <property type="nucleotide sequence ID" value="NZ_JAEUGD010000066.1"/>
</dbReference>
<gene>
    <name evidence="12" type="ORF">JMN32_21945</name>
</gene>
<dbReference type="GO" id="GO:0015891">
    <property type="term" value="P:siderophore transport"/>
    <property type="evidence" value="ECO:0007669"/>
    <property type="project" value="InterPro"/>
</dbReference>
<reference evidence="12" key="1">
    <citation type="submission" date="2021-01" db="EMBL/GenBank/DDBJ databases">
        <title>Fulvivirga kasyanovii gen. nov., sp nov., a novel member of the phylum Bacteroidetes isolated from seawater in a mussel farm.</title>
        <authorList>
            <person name="Zhao L.-H."/>
            <person name="Wang Z.-J."/>
        </authorList>
    </citation>
    <scope>NUCLEOTIDE SEQUENCE</scope>
    <source>
        <strain evidence="12">29W222</strain>
    </source>
</reference>